<dbReference type="SUPFAM" id="SSF103473">
    <property type="entry name" value="MFS general substrate transporter"/>
    <property type="match status" value="1"/>
</dbReference>
<feature type="transmembrane region" description="Helical" evidence="7">
    <location>
        <begin position="239"/>
        <end position="264"/>
    </location>
</feature>
<sequence length="424" mass="47518">RILYLNWEKYLKEKMLREYKLLVKNSNFVYVWISQIFSQLTINIMNFLLLIGLFAKTQSAIATSFLWVSYSLPAILVGPVAAASVDMVDRRKILMISNLLQALTILSFAYLHETRFFLIYGVVFIYSFLNQFYVPAESASIPSLVAQKDLPLANGLFFVTQQVSVVLGFGSAGLLVTYLGFRNSVLMCAVFLFIAFISVSFLPELRVKDSIPKNFEDAFIKFFQRIIEGYRFIKSHREIILPFSILIGIQIGLAIATVNLPVVARDILNIALNFSGIAIAVPAGLGAISAALIIPKLLKAKIRKRKLIEISFIIMAFSTLALAIFTPNLGQFAKVFFGLIFIFLIGFSFIGVTIPSQTFLQEKTPGGLRGRVFGNYWFLVTMGTMIPVLLSGTIIEIFGVRFLFAIMGLLLSFAYLVSRKYEVI</sequence>
<dbReference type="GO" id="GO:0022857">
    <property type="term" value="F:transmembrane transporter activity"/>
    <property type="evidence" value="ECO:0007669"/>
    <property type="project" value="InterPro"/>
</dbReference>
<evidence type="ECO:0000256" key="5">
    <source>
        <dbReference type="ARBA" id="ARBA00022989"/>
    </source>
</evidence>
<accession>A0A1F8CHP0</accession>
<feature type="transmembrane region" description="Helical" evidence="7">
    <location>
        <begin position="60"/>
        <end position="81"/>
    </location>
</feature>
<dbReference type="CDD" id="cd06173">
    <property type="entry name" value="MFS_MefA_like"/>
    <property type="match status" value="1"/>
</dbReference>
<dbReference type="Pfam" id="PF07690">
    <property type="entry name" value="MFS_1"/>
    <property type="match status" value="1"/>
</dbReference>
<evidence type="ECO:0000256" key="1">
    <source>
        <dbReference type="ARBA" id="ARBA00004651"/>
    </source>
</evidence>
<proteinExistence type="predicted"/>
<evidence type="ECO:0000256" key="4">
    <source>
        <dbReference type="ARBA" id="ARBA00022692"/>
    </source>
</evidence>
<evidence type="ECO:0000256" key="7">
    <source>
        <dbReference type="SAM" id="Phobius"/>
    </source>
</evidence>
<feature type="transmembrane region" description="Helical" evidence="7">
    <location>
        <begin position="270"/>
        <end position="295"/>
    </location>
</feature>
<evidence type="ECO:0000259" key="8">
    <source>
        <dbReference type="PROSITE" id="PS50850"/>
    </source>
</evidence>
<dbReference type="InterPro" id="IPR036259">
    <property type="entry name" value="MFS_trans_sf"/>
</dbReference>
<dbReference type="PROSITE" id="PS50850">
    <property type="entry name" value="MFS"/>
    <property type="match status" value="1"/>
</dbReference>
<dbReference type="PANTHER" id="PTHR43266:SF2">
    <property type="entry name" value="MAJOR FACILITATOR SUPERFAMILY (MFS) PROFILE DOMAIN-CONTAINING PROTEIN"/>
    <property type="match status" value="1"/>
</dbReference>
<comment type="caution">
    <text evidence="9">The sequence shown here is derived from an EMBL/GenBank/DDBJ whole genome shotgun (WGS) entry which is preliminary data.</text>
</comment>
<feature type="non-terminal residue" evidence="9">
    <location>
        <position position="1"/>
    </location>
</feature>
<comment type="subcellular location">
    <subcellularLocation>
        <location evidence="1">Cell membrane</location>
        <topology evidence="1">Multi-pass membrane protein</topology>
    </subcellularLocation>
</comment>
<protein>
    <recommendedName>
        <fullName evidence="8">Major facilitator superfamily (MFS) profile domain-containing protein</fullName>
    </recommendedName>
</protein>
<dbReference type="InterPro" id="IPR011701">
    <property type="entry name" value="MFS"/>
</dbReference>
<name>A0A1F8CHP0_9BACT</name>
<keyword evidence="2" id="KW-0813">Transport</keyword>
<feature type="transmembrane region" description="Helical" evidence="7">
    <location>
        <begin position="401"/>
        <end position="418"/>
    </location>
</feature>
<evidence type="ECO:0000313" key="10">
    <source>
        <dbReference type="Proteomes" id="UP000177855"/>
    </source>
</evidence>
<dbReference type="EMBL" id="MGHS01000046">
    <property type="protein sequence ID" value="OGM75830.1"/>
    <property type="molecule type" value="Genomic_DNA"/>
</dbReference>
<dbReference type="Gene3D" id="1.20.1250.20">
    <property type="entry name" value="MFS general substrate transporter like domains"/>
    <property type="match status" value="1"/>
</dbReference>
<feature type="transmembrane region" description="Helical" evidence="7">
    <location>
        <begin position="93"/>
        <end position="111"/>
    </location>
</feature>
<dbReference type="AlphaFoldDB" id="A0A1F8CHP0"/>
<dbReference type="PANTHER" id="PTHR43266">
    <property type="entry name" value="MACROLIDE-EFFLUX PROTEIN"/>
    <property type="match status" value="1"/>
</dbReference>
<feature type="transmembrane region" description="Helical" evidence="7">
    <location>
        <begin position="307"/>
        <end position="326"/>
    </location>
</feature>
<dbReference type="GO" id="GO:0005886">
    <property type="term" value="C:plasma membrane"/>
    <property type="evidence" value="ECO:0007669"/>
    <property type="project" value="UniProtKB-SubCell"/>
</dbReference>
<keyword evidence="3" id="KW-1003">Cell membrane</keyword>
<gene>
    <name evidence="9" type="ORF">A2210_02255</name>
</gene>
<feature type="transmembrane region" description="Helical" evidence="7">
    <location>
        <begin position="29"/>
        <end position="54"/>
    </location>
</feature>
<keyword evidence="4 7" id="KW-0812">Transmembrane</keyword>
<dbReference type="STRING" id="1802532.A2210_02255"/>
<evidence type="ECO:0000313" key="9">
    <source>
        <dbReference type="EMBL" id="OGM75830.1"/>
    </source>
</evidence>
<keyword evidence="6 7" id="KW-0472">Membrane</keyword>
<dbReference type="Proteomes" id="UP000177855">
    <property type="component" value="Unassembled WGS sequence"/>
</dbReference>
<organism evidence="9 10">
    <name type="scientific">Candidatus Woesebacteria bacterium RIFOXYA1_FULL_40_18</name>
    <dbReference type="NCBI Taxonomy" id="1802532"/>
    <lineage>
        <taxon>Bacteria</taxon>
        <taxon>Candidatus Woeseibacteriota</taxon>
    </lineage>
</organism>
<evidence type="ECO:0000256" key="2">
    <source>
        <dbReference type="ARBA" id="ARBA00022448"/>
    </source>
</evidence>
<feature type="transmembrane region" description="Helical" evidence="7">
    <location>
        <begin position="117"/>
        <end position="134"/>
    </location>
</feature>
<feature type="transmembrane region" description="Helical" evidence="7">
    <location>
        <begin position="184"/>
        <end position="203"/>
    </location>
</feature>
<feature type="domain" description="Major facilitator superfamily (MFS) profile" evidence="8">
    <location>
        <begin position="27"/>
        <end position="420"/>
    </location>
</feature>
<feature type="transmembrane region" description="Helical" evidence="7">
    <location>
        <begin position="332"/>
        <end position="354"/>
    </location>
</feature>
<reference evidence="9 10" key="1">
    <citation type="journal article" date="2016" name="Nat. Commun.">
        <title>Thousands of microbial genomes shed light on interconnected biogeochemical processes in an aquifer system.</title>
        <authorList>
            <person name="Anantharaman K."/>
            <person name="Brown C.T."/>
            <person name="Hug L.A."/>
            <person name="Sharon I."/>
            <person name="Castelle C.J."/>
            <person name="Probst A.J."/>
            <person name="Thomas B.C."/>
            <person name="Singh A."/>
            <person name="Wilkins M.J."/>
            <person name="Karaoz U."/>
            <person name="Brodie E.L."/>
            <person name="Williams K.H."/>
            <person name="Hubbard S.S."/>
            <person name="Banfield J.F."/>
        </authorList>
    </citation>
    <scope>NUCLEOTIDE SEQUENCE [LARGE SCALE GENOMIC DNA]</scope>
</reference>
<evidence type="ECO:0000256" key="6">
    <source>
        <dbReference type="ARBA" id="ARBA00023136"/>
    </source>
</evidence>
<feature type="transmembrane region" description="Helical" evidence="7">
    <location>
        <begin position="375"/>
        <end position="395"/>
    </location>
</feature>
<evidence type="ECO:0000256" key="3">
    <source>
        <dbReference type="ARBA" id="ARBA00022475"/>
    </source>
</evidence>
<keyword evidence="5 7" id="KW-1133">Transmembrane helix</keyword>
<dbReference type="InterPro" id="IPR020846">
    <property type="entry name" value="MFS_dom"/>
</dbReference>